<sequence length="362" mass="39818">MSRSRILIRGSLGLKSIKKIWRGTPNEPTPPGSKPTGATVLENKGLSLIWQDRLGESDAPANLQNFMNPYAGSRYHHCDFSPSQCNLRVTPNTFQAKPCLKTYYPANQPGILNYRNMYLPTHKNEIGLCVDVFYEDTFAPTNSTGGTIHGKSMFGLCGGHSDYGKVGVASSPRGWSGEVTWPEDQWGLACGLNWKYWKSEPGVIQLGWYPHVIGAYVSGQNQFRKDKFSNLYNISGFTTATAPRITTGEWHTFTLYGKMDTNRQNGVLEFWVDGVLKEGYSNLDLGGWVGNRGLAARTLGNGTNGDGSYSNGTGQLCGTSGGGWKWSGIFIRDMIGGYTLASNLIPTTAATYYTYNWRVYGA</sequence>
<comment type="caution">
    <text evidence="1">The sequence shown here is derived from an EMBL/GenBank/DDBJ whole genome shotgun (WGS) entry which is preliminary data.</text>
</comment>
<keyword evidence="2" id="KW-1185">Reference proteome</keyword>
<protein>
    <submittedName>
        <fullName evidence="1">Uncharacterized protein</fullName>
    </submittedName>
</protein>
<dbReference type="AlphaFoldDB" id="A0A564WH94"/>
<dbReference type="Gene3D" id="2.60.120.200">
    <property type="match status" value="1"/>
</dbReference>
<evidence type="ECO:0000313" key="2">
    <source>
        <dbReference type="Proteomes" id="UP000326641"/>
    </source>
</evidence>
<proteinExistence type="predicted"/>
<reference evidence="1" key="1">
    <citation type="submission" date="2018-11" db="EMBL/GenBank/DDBJ databases">
        <authorList>
            <person name="Onetto C."/>
        </authorList>
    </citation>
    <scope>NUCLEOTIDE SEQUENCE [LARGE SCALE GENOMIC DNA]</scope>
</reference>
<dbReference type="EMBL" id="UXAT02000052">
    <property type="protein sequence ID" value="VUX47812.1"/>
    <property type="molecule type" value="Genomic_DNA"/>
</dbReference>
<organism evidence="1 2">
    <name type="scientific">Candidatus Defluviicoccus seviourii</name>
    <dbReference type="NCBI Taxonomy" id="2565273"/>
    <lineage>
        <taxon>Bacteria</taxon>
        <taxon>Pseudomonadati</taxon>
        <taxon>Pseudomonadota</taxon>
        <taxon>Alphaproteobacteria</taxon>
        <taxon>Rhodospirillales</taxon>
        <taxon>Rhodospirillaceae</taxon>
        <taxon>Defluviicoccus</taxon>
    </lineage>
</organism>
<gene>
    <name evidence="1" type="ORF">DF3PA_70133</name>
</gene>
<dbReference type="Proteomes" id="UP000326641">
    <property type="component" value="Unassembled WGS sequence"/>
</dbReference>
<name>A0A564WH94_9PROT</name>
<accession>A0A564WH94</accession>
<evidence type="ECO:0000313" key="1">
    <source>
        <dbReference type="EMBL" id="VUX47812.1"/>
    </source>
</evidence>